<evidence type="ECO:0000313" key="2">
    <source>
        <dbReference type="Proteomes" id="UP001170288"/>
    </source>
</evidence>
<accession>A0AAW7PV40</accession>
<comment type="caution">
    <text evidence="1">The sequence shown here is derived from an EMBL/GenBank/DDBJ whole genome shotgun (WGS) entry which is preliminary data.</text>
</comment>
<dbReference type="AlphaFoldDB" id="A0AAW7PV40"/>
<organism evidence="1 2">
    <name type="scientific">Aliarcobacter butzleri</name>
    <dbReference type="NCBI Taxonomy" id="28197"/>
    <lineage>
        <taxon>Bacteria</taxon>
        <taxon>Pseudomonadati</taxon>
        <taxon>Campylobacterota</taxon>
        <taxon>Epsilonproteobacteria</taxon>
        <taxon>Campylobacterales</taxon>
        <taxon>Arcobacteraceae</taxon>
        <taxon>Aliarcobacter</taxon>
    </lineage>
</organism>
<reference evidence="1" key="1">
    <citation type="submission" date="2022-12" db="EMBL/GenBank/DDBJ databases">
        <authorList>
            <person name="Uljanovas D."/>
        </authorList>
    </citation>
    <scope>NUCLEOTIDE SEQUENCE</scope>
    <source>
        <strain evidence="1">RCM69</strain>
    </source>
</reference>
<evidence type="ECO:0000313" key="1">
    <source>
        <dbReference type="EMBL" id="MDN5069667.1"/>
    </source>
</evidence>
<name>A0AAW7PV40_9BACT</name>
<dbReference type="RefSeq" id="WP_301371936.1">
    <property type="nucleotide sequence ID" value="NZ_JAPZCX010000002.1"/>
</dbReference>
<dbReference type="EMBL" id="JAPZCX010000002">
    <property type="protein sequence ID" value="MDN5069667.1"/>
    <property type="molecule type" value="Genomic_DNA"/>
</dbReference>
<sequence>MAQKITTKTNIEKEMILKAIAIREKNENSFIVGHFYKIENINKDIVYNPGIKLNGSWYAQWELIDYFEIVDSLDDVEDLENKALIFKETFEQIKEMSKDDEFEMLSIDPLIQETINFLISDEKFQGNEIELRFICDNMDITMVEQCSCCGKILLPDDEVYEDEINNGESLCEHCSIFNEDTNMYQKALHKDVIEKITGLKFSPHIGNIGSKVEEFNYWLREIDFKDFGFKKLTDSKDYFVEFIQEKTEWNICDCCGLIEISTDLIWDSDEVYDQDYQNFRFLRATSIASDAFCKGCLDLAGQIAKPDLETITSRIIENNLIFRVGEFVLLENVEWDNKPKTNNLIAKISSIDETKETYTLEEYGDVEFKEDEFYDVINEAYLMEYGDFISDNYSDLSGKVDEWTSPNHEGIADIDYAFENFGYKNEFIEYLKSKDLPYGRFLESNFKNESQYKVGDIVTVNEDMIDSSKDIVFLENLLGRTLEIEEVTDEYKDPQVSTYKCIDFETREVVRGNILPNEYFPFVDSDLKKFTELKKDK</sequence>
<dbReference type="Proteomes" id="UP001170288">
    <property type="component" value="Unassembled WGS sequence"/>
</dbReference>
<reference evidence="1" key="2">
    <citation type="journal article" date="2023" name="Microorganisms">
        <title>Genomic Characterization of Arcobacter butzleri Strains Isolated from Various Sources in Lithuania.</title>
        <authorList>
            <person name="Uljanovas D."/>
            <person name="Golz G."/>
            <person name="Fleischmann S."/>
            <person name="Kudirkiene E."/>
            <person name="Kasetiene N."/>
            <person name="Grineviciene A."/>
            <person name="Tamuleviciene E."/>
            <person name="Aksomaitiene J."/>
            <person name="Alter T."/>
            <person name="Malakauskas M."/>
        </authorList>
    </citation>
    <scope>NUCLEOTIDE SEQUENCE</scope>
    <source>
        <strain evidence="1">RCM69</strain>
    </source>
</reference>
<proteinExistence type="predicted"/>
<protein>
    <submittedName>
        <fullName evidence="1">Uncharacterized protein</fullName>
    </submittedName>
</protein>
<gene>
    <name evidence="1" type="ORF">O8C76_01340</name>
</gene>